<dbReference type="SUPFAM" id="SSF90123">
    <property type="entry name" value="ABC transporter transmembrane region"/>
    <property type="match status" value="1"/>
</dbReference>
<evidence type="ECO:0000259" key="6">
    <source>
        <dbReference type="PROSITE" id="PS50929"/>
    </source>
</evidence>
<feature type="transmembrane region" description="Helical" evidence="5">
    <location>
        <begin position="40"/>
        <end position="61"/>
    </location>
</feature>
<proteinExistence type="predicted"/>
<reference evidence="7 8" key="1">
    <citation type="journal article" date="2017" name="Curr. Biol.">
        <title>Genome architecture and evolution of a unichromosomal asexual nematode.</title>
        <authorList>
            <person name="Fradin H."/>
            <person name="Zegar C."/>
            <person name="Gutwein M."/>
            <person name="Lucas J."/>
            <person name="Kovtun M."/>
            <person name="Corcoran D."/>
            <person name="Baugh L.R."/>
            <person name="Kiontke K."/>
            <person name="Gunsalus K."/>
            <person name="Fitch D.H."/>
            <person name="Piano F."/>
        </authorList>
    </citation>
    <scope>NUCLEOTIDE SEQUENCE [LARGE SCALE GENOMIC DNA]</scope>
    <source>
        <strain evidence="7">PF1309</strain>
    </source>
</reference>
<dbReference type="Gene3D" id="3.40.50.300">
    <property type="entry name" value="P-loop containing nucleotide triphosphate hydrolases"/>
    <property type="match status" value="2"/>
</dbReference>
<dbReference type="GO" id="GO:0015421">
    <property type="term" value="F:ABC-type oligopeptide transporter activity"/>
    <property type="evidence" value="ECO:0007669"/>
    <property type="project" value="TreeGrafter"/>
</dbReference>
<dbReference type="STRING" id="2018661.A0A2A2L0R9"/>
<dbReference type="SUPFAM" id="SSF52540">
    <property type="entry name" value="P-loop containing nucleoside triphosphate hydrolases"/>
    <property type="match status" value="1"/>
</dbReference>
<gene>
    <name evidence="7" type="ORF">WR25_22674</name>
</gene>
<accession>A0A2A2L0R9</accession>
<comment type="caution">
    <text evidence="7">The sequence shown here is derived from an EMBL/GenBank/DDBJ whole genome shotgun (WGS) entry which is preliminary data.</text>
</comment>
<dbReference type="AlphaFoldDB" id="A0A2A2L0R9"/>
<dbReference type="InterPro" id="IPR027417">
    <property type="entry name" value="P-loop_NTPase"/>
</dbReference>
<feature type="transmembrane region" description="Helical" evidence="5">
    <location>
        <begin position="144"/>
        <end position="164"/>
    </location>
</feature>
<evidence type="ECO:0000256" key="1">
    <source>
        <dbReference type="ARBA" id="ARBA00004141"/>
    </source>
</evidence>
<dbReference type="GO" id="GO:0090374">
    <property type="term" value="P:oligopeptide export from mitochondrion"/>
    <property type="evidence" value="ECO:0007669"/>
    <property type="project" value="TreeGrafter"/>
</dbReference>
<dbReference type="Proteomes" id="UP000218231">
    <property type="component" value="Unassembled WGS sequence"/>
</dbReference>
<dbReference type="EMBL" id="LIAE01007371">
    <property type="protein sequence ID" value="PAV79765.1"/>
    <property type="molecule type" value="Genomic_DNA"/>
</dbReference>
<keyword evidence="4 5" id="KW-0472">Membrane</keyword>
<dbReference type="PANTHER" id="PTHR43394:SF22">
    <property type="entry name" value="ABC TRANSMEMBRANE TYPE-1 DOMAIN-CONTAINING PROTEIN"/>
    <property type="match status" value="1"/>
</dbReference>
<sequence length="378" mass="42744">MGALLGNVGQTFIDIAKALKNETITPEEREDAMNYFISEMIFNCSVYFAIGMWSVVTNWAYRTSIYYFSECMITRFRTSFIAHLLELDAAEFDKAATGQFNVLLNYHIDRVRDGFNDRLGYAIVVLMESCLGLVIAFLTDWKLALISCLITPILLILSIVVVVFENRNHEKKSEMYEKAGEICSQAIGNIRTVIACNGQQRELTEYTDLLKQTRSHALVYRTWNRVIDVATVFTVYFIQFVAYYFGTIYVYNGRLNGGQVVRVLFSVFFASHNLKEAGNDMAEISISMVSAKRIQEPVLFSGTIEENILFAKPSASTTEVIECLKKANAYEFVMSFPKGIKTLACVGKTTITIAHRLSTIRNSDRIIVINKGQARTPH</sequence>
<dbReference type="CDD" id="cd18577">
    <property type="entry name" value="ABC_6TM_Pgp_ABCB1_D1_like"/>
    <property type="match status" value="1"/>
</dbReference>
<evidence type="ECO:0000313" key="7">
    <source>
        <dbReference type="EMBL" id="PAV79765.1"/>
    </source>
</evidence>
<dbReference type="InterPro" id="IPR011527">
    <property type="entry name" value="ABC1_TM_dom"/>
</dbReference>
<dbReference type="PROSITE" id="PS50929">
    <property type="entry name" value="ABC_TM1F"/>
    <property type="match status" value="1"/>
</dbReference>
<organism evidence="7 8">
    <name type="scientific">Diploscapter pachys</name>
    <dbReference type="NCBI Taxonomy" id="2018661"/>
    <lineage>
        <taxon>Eukaryota</taxon>
        <taxon>Metazoa</taxon>
        <taxon>Ecdysozoa</taxon>
        <taxon>Nematoda</taxon>
        <taxon>Chromadorea</taxon>
        <taxon>Rhabditida</taxon>
        <taxon>Rhabditina</taxon>
        <taxon>Rhabditomorpha</taxon>
        <taxon>Rhabditoidea</taxon>
        <taxon>Rhabditidae</taxon>
        <taxon>Diploscapter</taxon>
    </lineage>
</organism>
<dbReference type="Pfam" id="PF00664">
    <property type="entry name" value="ABC_membrane"/>
    <property type="match status" value="1"/>
</dbReference>
<dbReference type="Gene3D" id="1.20.1560.10">
    <property type="entry name" value="ABC transporter type 1, transmembrane domain"/>
    <property type="match status" value="1"/>
</dbReference>
<keyword evidence="3 5" id="KW-1133">Transmembrane helix</keyword>
<keyword evidence="8" id="KW-1185">Reference proteome</keyword>
<feature type="transmembrane region" description="Helical" evidence="5">
    <location>
        <begin position="119"/>
        <end position="138"/>
    </location>
</feature>
<protein>
    <recommendedName>
        <fullName evidence="6">ABC transmembrane type-1 domain-containing protein</fullName>
    </recommendedName>
</protein>
<evidence type="ECO:0000256" key="2">
    <source>
        <dbReference type="ARBA" id="ARBA00022692"/>
    </source>
</evidence>
<evidence type="ECO:0000313" key="8">
    <source>
        <dbReference type="Proteomes" id="UP000218231"/>
    </source>
</evidence>
<evidence type="ECO:0000256" key="4">
    <source>
        <dbReference type="ARBA" id="ARBA00023136"/>
    </source>
</evidence>
<comment type="subcellular location">
    <subcellularLocation>
        <location evidence="1">Membrane</location>
        <topology evidence="1">Multi-pass membrane protein</topology>
    </subcellularLocation>
</comment>
<dbReference type="GO" id="GO:0005743">
    <property type="term" value="C:mitochondrial inner membrane"/>
    <property type="evidence" value="ECO:0007669"/>
    <property type="project" value="TreeGrafter"/>
</dbReference>
<evidence type="ECO:0000256" key="3">
    <source>
        <dbReference type="ARBA" id="ARBA00022989"/>
    </source>
</evidence>
<dbReference type="InterPro" id="IPR039421">
    <property type="entry name" value="Type_1_exporter"/>
</dbReference>
<feature type="transmembrane region" description="Helical" evidence="5">
    <location>
        <begin position="226"/>
        <end position="246"/>
    </location>
</feature>
<dbReference type="GO" id="GO:0005524">
    <property type="term" value="F:ATP binding"/>
    <property type="evidence" value="ECO:0007669"/>
    <property type="project" value="InterPro"/>
</dbReference>
<dbReference type="PANTHER" id="PTHR43394">
    <property type="entry name" value="ATP-DEPENDENT PERMEASE MDL1, MITOCHONDRIAL"/>
    <property type="match status" value="1"/>
</dbReference>
<dbReference type="OrthoDB" id="6500128at2759"/>
<feature type="domain" description="ABC transmembrane type-1" evidence="6">
    <location>
        <begin position="1"/>
        <end position="284"/>
    </location>
</feature>
<name>A0A2A2L0R9_9BILA</name>
<evidence type="ECO:0000256" key="5">
    <source>
        <dbReference type="SAM" id="Phobius"/>
    </source>
</evidence>
<dbReference type="InterPro" id="IPR036640">
    <property type="entry name" value="ABC1_TM_sf"/>
</dbReference>
<keyword evidence="2 5" id="KW-0812">Transmembrane</keyword>